<dbReference type="InterPro" id="IPR023451">
    <property type="entry name" value="Thymidate_synth/dCMP_Mease_dom"/>
</dbReference>
<dbReference type="OrthoDB" id="9774633at2"/>
<dbReference type="Gene3D" id="3.30.572.10">
    <property type="entry name" value="Thymidylate synthase/dCMP hydroxymethylase domain"/>
    <property type="match status" value="1"/>
</dbReference>
<dbReference type="Pfam" id="PF00303">
    <property type="entry name" value="Thymidylat_synt"/>
    <property type="match status" value="1"/>
</dbReference>
<dbReference type="EC" id="2.1.1.45" evidence="1"/>
<protein>
    <recommendedName>
        <fullName evidence="1">thymidylate synthase</fullName>
        <ecNumber evidence="1">2.1.1.45</ecNumber>
    </recommendedName>
</protein>
<accession>A0A5E4RWT4</accession>
<dbReference type="GO" id="GO:0005829">
    <property type="term" value="C:cytosol"/>
    <property type="evidence" value="ECO:0007669"/>
    <property type="project" value="TreeGrafter"/>
</dbReference>
<dbReference type="AlphaFoldDB" id="A0A5E4RWT4"/>
<dbReference type="CDD" id="cd00351">
    <property type="entry name" value="TS_Pyrimidine_HMase"/>
    <property type="match status" value="1"/>
</dbReference>
<evidence type="ECO:0000256" key="3">
    <source>
        <dbReference type="ARBA" id="ARBA00022679"/>
    </source>
</evidence>
<evidence type="ECO:0000313" key="5">
    <source>
        <dbReference type="EMBL" id="VVD66339.1"/>
    </source>
</evidence>
<dbReference type="GO" id="GO:0004799">
    <property type="term" value="F:thymidylate synthase activity"/>
    <property type="evidence" value="ECO:0007669"/>
    <property type="project" value="UniProtKB-EC"/>
</dbReference>
<dbReference type="InterPro" id="IPR036926">
    <property type="entry name" value="Thymidate_synth/dCMP_Mease_sf"/>
</dbReference>
<organism evidence="5 6">
    <name type="scientific">Pandoraea terrigena</name>
    <dbReference type="NCBI Taxonomy" id="2508292"/>
    <lineage>
        <taxon>Bacteria</taxon>
        <taxon>Pseudomonadati</taxon>
        <taxon>Pseudomonadota</taxon>
        <taxon>Betaproteobacteria</taxon>
        <taxon>Burkholderiales</taxon>
        <taxon>Burkholderiaceae</taxon>
        <taxon>Pandoraea</taxon>
    </lineage>
</organism>
<dbReference type="PRINTS" id="PR00108">
    <property type="entry name" value="THYMDSNTHASE"/>
</dbReference>
<evidence type="ECO:0000313" key="6">
    <source>
        <dbReference type="Proteomes" id="UP000334380"/>
    </source>
</evidence>
<evidence type="ECO:0000259" key="4">
    <source>
        <dbReference type="Pfam" id="PF00303"/>
    </source>
</evidence>
<name>A0A5E4RWT4_9BURK</name>
<dbReference type="SUPFAM" id="SSF55831">
    <property type="entry name" value="Thymidylate synthase/dCMP hydroxymethylase"/>
    <property type="match status" value="1"/>
</dbReference>
<feature type="domain" description="Thymidylate synthase/dCMP hydroxymethylase" evidence="4">
    <location>
        <begin position="55"/>
        <end position="233"/>
    </location>
</feature>
<dbReference type="InterPro" id="IPR000398">
    <property type="entry name" value="Thymidylate_synthase"/>
</dbReference>
<dbReference type="GO" id="GO:0032259">
    <property type="term" value="P:methylation"/>
    <property type="evidence" value="ECO:0007669"/>
    <property type="project" value="UniProtKB-KW"/>
</dbReference>
<gene>
    <name evidence="5" type="ORF">PTE31013_00370</name>
</gene>
<dbReference type="InterPro" id="IPR045097">
    <property type="entry name" value="Thymidate_synth/dCMP_Mease"/>
</dbReference>
<dbReference type="RefSeq" id="WP_150611122.1">
    <property type="nucleotide sequence ID" value="NZ_CABPRU010000001.1"/>
</dbReference>
<dbReference type="PANTHER" id="PTHR11548:SF9">
    <property type="entry name" value="THYMIDYLATE SYNTHASE"/>
    <property type="match status" value="1"/>
</dbReference>
<proteinExistence type="predicted"/>
<dbReference type="EMBL" id="CABPRU010000001">
    <property type="protein sequence ID" value="VVD66339.1"/>
    <property type="molecule type" value="Genomic_DNA"/>
</dbReference>
<dbReference type="GO" id="GO:0006231">
    <property type="term" value="P:dTMP biosynthetic process"/>
    <property type="evidence" value="ECO:0007669"/>
    <property type="project" value="InterPro"/>
</dbReference>
<sequence length="347" mass="39903">MHVSANTLDDLLRKVFQQLLQQRKTFEIRPSKGPATELNGVLLELKNPRARLSRTEKKGTIFSCLGEFLWYLSGRDDLAFVEYYIPGYSKHAGTSPNVYGAYGPRLFKLNGNIDQVANVISALRKSSESRRAVIQLFHGRDLAKTLKKRLDDIPCTCTLQFSVRKNRLHLLVMMRSNDAFMGLPHDVFAFTMLQELIARSLENVEVGSYKHAVGSLHLYTENIQAAEEYIDEGFQEKVAMPPMPAGDQWTEVEKLLSVEAEIREKKPESSVEFEPYWADLVRLLRIYELSTVAPTREVKRKFVELKKAMHADLYATYILKREQRLDKQLFLFDRKTLDSQQASASHR</sequence>
<dbReference type="PANTHER" id="PTHR11548">
    <property type="entry name" value="THYMIDYLATE SYNTHASE 1"/>
    <property type="match status" value="1"/>
</dbReference>
<keyword evidence="2" id="KW-0489">Methyltransferase</keyword>
<keyword evidence="3" id="KW-0808">Transferase</keyword>
<evidence type="ECO:0000256" key="1">
    <source>
        <dbReference type="ARBA" id="ARBA00011947"/>
    </source>
</evidence>
<reference evidence="5 6" key="1">
    <citation type="submission" date="2019-08" db="EMBL/GenBank/DDBJ databases">
        <authorList>
            <person name="Peeters C."/>
        </authorList>
    </citation>
    <scope>NUCLEOTIDE SEQUENCE [LARGE SCALE GENOMIC DNA]</scope>
    <source>
        <strain evidence="5 6">LMG 31013</strain>
    </source>
</reference>
<dbReference type="Proteomes" id="UP000334380">
    <property type="component" value="Unassembled WGS sequence"/>
</dbReference>
<keyword evidence="6" id="KW-1185">Reference proteome</keyword>
<evidence type="ECO:0000256" key="2">
    <source>
        <dbReference type="ARBA" id="ARBA00022603"/>
    </source>
</evidence>